<proteinExistence type="predicted"/>
<evidence type="ECO:0000313" key="2">
    <source>
        <dbReference type="Proteomes" id="UP001206878"/>
    </source>
</evidence>
<accession>A0AAW5MVY4</accession>
<evidence type="ECO:0000313" key="1">
    <source>
        <dbReference type="EMBL" id="MCR6679835.1"/>
    </source>
</evidence>
<sequence>IQTFNIRHRRISTYSWLILFSAFRLITNPDPPTHRLQQPIQEQPEPNTFLGLTSLSIAKYSIN</sequence>
<organism evidence="1 2">
    <name type="scientific">Escherichia marmotae</name>
    <dbReference type="NCBI Taxonomy" id="1499973"/>
    <lineage>
        <taxon>Bacteria</taxon>
        <taxon>Pseudomonadati</taxon>
        <taxon>Pseudomonadota</taxon>
        <taxon>Gammaproteobacteria</taxon>
        <taxon>Enterobacterales</taxon>
        <taxon>Enterobacteriaceae</taxon>
        <taxon>Escherichia</taxon>
    </lineage>
</organism>
<protein>
    <submittedName>
        <fullName evidence="1">Uncharacterized protein</fullName>
    </submittedName>
</protein>
<dbReference type="AlphaFoldDB" id="A0AAW5MVY4"/>
<comment type="caution">
    <text evidence="1">The sequence shown here is derived from an EMBL/GenBank/DDBJ whole genome shotgun (WGS) entry which is preliminary data.</text>
</comment>
<dbReference type="EMBL" id="JANPXH010001845">
    <property type="protein sequence ID" value="MCR6679835.1"/>
    <property type="molecule type" value="Genomic_DNA"/>
</dbReference>
<gene>
    <name evidence="1" type="ORF">NVV43_31110</name>
</gene>
<reference evidence="1" key="1">
    <citation type="submission" date="2022-07" db="EMBL/GenBank/DDBJ databases">
        <title>Diversity of ethanolamine utilization by human commensal Escherichia coli.</title>
        <authorList>
            <person name="Jubelin G."/>
        </authorList>
    </citation>
    <scope>NUCLEOTIDE SEQUENCE</scope>
    <source>
        <strain evidence="1">S1</strain>
    </source>
</reference>
<dbReference type="Proteomes" id="UP001206878">
    <property type="component" value="Unassembled WGS sequence"/>
</dbReference>
<feature type="non-terminal residue" evidence="1">
    <location>
        <position position="1"/>
    </location>
</feature>
<name>A0AAW5MVY4_9ESCH</name>